<evidence type="ECO:0000313" key="2">
    <source>
        <dbReference type="Proteomes" id="UP001065298"/>
    </source>
</evidence>
<accession>A0ACC0R5A3</accession>
<reference evidence="1" key="1">
    <citation type="submission" date="2022-06" db="EMBL/GenBank/DDBJ databases">
        <title>Fusarium solani species complex genomes reveal bases of compartmentalisation and animal pathogenesis.</title>
        <authorList>
            <person name="Tsai I.J."/>
        </authorList>
    </citation>
    <scope>NUCLEOTIDE SEQUENCE</scope>
    <source>
        <strain evidence="1">Fu6.1</strain>
    </source>
</reference>
<evidence type="ECO:0000313" key="1">
    <source>
        <dbReference type="EMBL" id="KAI8674401.1"/>
    </source>
</evidence>
<keyword evidence="2" id="KW-1185">Reference proteome</keyword>
<comment type="caution">
    <text evidence="1">The sequence shown here is derived from an EMBL/GenBank/DDBJ whole genome shotgun (WGS) entry which is preliminary data.</text>
</comment>
<proteinExistence type="predicted"/>
<name>A0ACC0R5A3_9HYPO</name>
<protein>
    <submittedName>
        <fullName evidence="1">Fungal-trans domain-containing protein</fullName>
    </submittedName>
</protein>
<gene>
    <name evidence="1" type="ORF">NCS57_00337400</name>
</gene>
<sequence>MSEDRMSDHGSMYLPTIIACFGPSGDDAQNFSKAQSFEAPTTRFVCDCGKSYMRKEHLRRHQSTHDGEPQKCHICGQLYWRKDVLQRHLATHEDHPPARPRACDACRANKTKCDGNGVVDCTFCKKKSISCHYSLRRSRARKGAAAKGYDATRFDHPSSHNASTDEPAQKAAPAVIAEASGLSSMANTDSPSSQNAPSPPHPHIGTTAKPETPSDTAYLKMILQELSTSPPRSSPLHDTDFPDTMETWMQNCFESYVNRFHHRWHIITAPTYELKKKPYDNAASVLMIGSYFSHAAEQTHLSIEIHEKLMGHYLQLTESVVESKRIPDTVRQLETYQSILMNIIFGLSLAQERTAARASHLCGRLIETMRSTGFFVQSQAQSILQSEFPGDYSPWIGMFIDEWKRLICNLFKVETEISLLYRQCPRLLNKELSIPLPSTFSLRNCHDFGTFTHREKRESSGRNVKLSMMMRYPDWFLPDPLLVEDIHLGLCGLAFDLFDQPQLHSVSNSRDNAAAISSRANIVRRLAIWAVHIQVISEKLSSDASNPGDHDLVTAYLQREDETSALSYDRSVVKDRIQDIFQQTTTLYDKLQTLLSVDERN</sequence>
<organism evidence="1 2">
    <name type="scientific">Fusarium keratoplasticum</name>
    <dbReference type="NCBI Taxonomy" id="1328300"/>
    <lineage>
        <taxon>Eukaryota</taxon>
        <taxon>Fungi</taxon>
        <taxon>Dikarya</taxon>
        <taxon>Ascomycota</taxon>
        <taxon>Pezizomycotina</taxon>
        <taxon>Sordariomycetes</taxon>
        <taxon>Hypocreomycetidae</taxon>
        <taxon>Hypocreales</taxon>
        <taxon>Nectriaceae</taxon>
        <taxon>Fusarium</taxon>
        <taxon>Fusarium solani species complex</taxon>
    </lineage>
</organism>
<dbReference type="EMBL" id="CM046505">
    <property type="protein sequence ID" value="KAI8674401.1"/>
    <property type="molecule type" value="Genomic_DNA"/>
</dbReference>
<dbReference type="Proteomes" id="UP001065298">
    <property type="component" value="Chromosome 3"/>
</dbReference>